<dbReference type="EMBL" id="DSVI01000008">
    <property type="protein sequence ID" value="HGT47869.1"/>
    <property type="molecule type" value="Genomic_DNA"/>
</dbReference>
<keyword evidence="6 7" id="KW-0472">Membrane</keyword>
<dbReference type="InterPro" id="IPR052518">
    <property type="entry name" value="CHR_Transporter"/>
</dbReference>
<evidence type="ECO:0000256" key="1">
    <source>
        <dbReference type="ARBA" id="ARBA00004651"/>
    </source>
</evidence>
<feature type="transmembrane region" description="Helical" evidence="7">
    <location>
        <begin position="115"/>
        <end position="132"/>
    </location>
</feature>
<organism evidence="8">
    <name type="scientific">Ignavibacterium album</name>
    <dbReference type="NCBI Taxonomy" id="591197"/>
    <lineage>
        <taxon>Bacteria</taxon>
        <taxon>Pseudomonadati</taxon>
        <taxon>Ignavibacteriota</taxon>
        <taxon>Ignavibacteria</taxon>
        <taxon>Ignavibacteriales</taxon>
        <taxon>Ignavibacteriaceae</taxon>
        <taxon>Ignavibacterium</taxon>
    </lineage>
</organism>
<keyword evidence="4 7" id="KW-0812">Transmembrane</keyword>
<evidence type="ECO:0000256" key="3">
    <source>
        <dbReference type="ARBA" id="ARBA00022475"/>
    </source>
</evidence>
<dbReference type="PANTHER" id="PTHR43663">
    <property type="entry name" value="CHROMATE TRANSPORT PROTEIN-RELATED"/>
    <property type="match status" value="1"/>
</dbReference>
<comment type="subcellular location">
    <subcellularLocation>
        <location evidence="1">Cell membrane</location>
        <topology evidence="1">Multi-pass membrane protein</topology>
    </subcellularLocation>
</comment>
<keyword evidence="5 7" id="KW-1133">Transmembrane helix</keyword>
<feature type="transmembrane region" description="Helical" evidence="7">
    <location>
        <begin position="6"/>
        <end position="26"/>
    </location>
</feature>
<dbReference type="InterPro" id="IPR003370">
    <property type="entry name" value="Chromate_transpt"/>
</dbReference>
<comment type="caution">
    <text evidence="8">The sequence shown here is derived from an EMBL/GenBank/DDBJ whole genome shotgun (WGS) entry which is preliminary data.</text>
</comment>
<proteinExistence type="inferred from homology"/>
<keyword evidence="3" id="KW-1003">Cell membrane</keyword>
<dbReference type="Pfam" id="PF02417">
    <property type="entry name" value="Chromate_transp"/>
    <property type="match status" value="1"/>
</dbReference>
<reference evidence="8" key="1">
    <citation type="journal article" date="2020" name="mSystems">
        <title>Genome- and Community-Level Interaction Insights into Carbon Utilization and Element Cycling Functions of Hydrothermarchaeota in Hydrothermal Sediment.</title>
        <authorList>
            <person name="Zhou Z."/>
            <person name="Liu Y."/>
            <person name="Xu W."/>
            <person name="Pan J."/>
            <person name="Luo Z.H."/>
            <person name="Li M."/>
        </authorList>
    </citation>
    <scope>NUCLEOTIDE SEQUENCE [LARGE SCALE GENOMIC DNA]</scope>
    <source>
        <strain evidence="8">SpSt-500</strain>
    </source>
</reference>
<evidence type="ECO:0000256" key="6">
    <source>
        <dbReference type="ARBA" id="ARBA00023136"/>
    </source>
</evidence>
<evidence type="ECO:0000256" key="4">
    <source>
        <dbReference type="ARBA" id="ARBA00022692"/>
    </source>
</evidence>
<comment type="similarity">
    <text evidence="2">Belongs to the chromate ion transporter (CHR) (TC 2.A.51) family.</text>
</comment>
<dbReference type="PANTHER" id="PTHR43663:SF1">
    <property type="entry name" value="CHROMATE TRANSPORTER"/>
    <property type="match status" value="1"/>
</dbReference>
<dbReference type="GO" id="GO:0015109">
    <property type="term" value="F:chromate transmembrane transporter activity"/>
    <property type="evidence" value="ECO:0007669"/>
    <property type="project" value="InterPro"/>
</dbReference>
<evidence type="ECO:0000256" key="7">
    <source>
        <dbReference type="SAM" id="Phobius"/>
    </source>
</evidence>
<name>A0A832DFT4_9BACT</name>
<gene>
    <name evidence="8" type="ORF">ENS56_07530</name>
</gene>
<protein>
    <submittedName>
        <fullName evidence="8">Chromate transporter</fullName>
    </submittedName>
</protein>
<accession>A0A832DFT4</accession>
<dbReference type="AlphaFoldDB" id="A0A832DFT4"/>
<evidence type="ECO:0000313" key="8">
    <source>
        <dbReference type="EMBL" id="HGT47869.1"/>
    </source>
</evidence>
<dbReference type="GO" id="GO:0005886">
    <property type="term" value="C:plasma membrane"/>
    <property type="evidence" value="ECO:0007669"/>
    <property type="project" value="UniProtKB-SubCell"/>
</dbReference>
<feature type="transmembrane region" description="Helical" evidence="7">
    <location>
        <begin position="144"/>
        <end position="173"/>
    </location>
</feature>
<evidence type="ECO:0000256" key="5">
    <source>
        <dbReference type="ARBA" id="ARBA00022989"/>
    </source>
</evidence>
<sequence>MIESLVNLFWAFVKVGSFSFGGAYSLIPLIEKEVVKNHQWLSHDEFFKVLGMVEIFPGAISIKFATYTGYKTAGILGAVAANLGNIFTPAILILLSTYIYSIYEKNVFVTKAFDGIKYAVIGMIAAIMYQYAVKNGNHWQEFVLLAVGAALIIFFKLHPAYVVLIAAVIGILLY</sequence>
<evidence type="ECO:0000256" key="2">
    <source>
        <dbReference type="ARBA" id="ARBA00005262"/>
    </source>
</evidence>